<dbReference type="RefSeq" id="WP_186988806.1">
    <property type="nucleotide sequence ID" value="NZ_CP052909.1"/>
</dbReference>
<dbReference type="AlphaFoldDB" id="A0A7G8PWW4"/>
<dbReference type="EMBL" id="CP052909">
    <property type="protein sequence ID" value="QNJ98830.1"/>
    <property type="molecule type" value="Genomic_DNA"/>
</dbReference>
<sequence>MKKILLILGISLILTFILIYAAIWSTNDKADTDILVNIDNVESIDFKKLDSVTIAANSMYTANELKKAIQGEHYRKAWAMPIKVPVIYLDTVRGGLIPVERGGGKQTSSLKLKASDGVIYTLRSVAKDPEALVPDYARVLGLENIVIDGISAQHPYGAQVVARLAESINVLHTHPVLVFVPKQESLKEFNEEYGNKLYWLEYETEGKENWTTIKNTVEIMDTDDLQEFKLKYGDRVTIDKGAMIRARLLDLLIGDWDRHAKQWGWVVHEIDNYYSAIPLPGDRDNAFFDIDGLIPSFISSKEVKPELRPFEKEIDYLPGMVQSIDRYFLIDISTDLFVKEARYIQSKLTDNEIDRALSSWPKEIQKLDAQAIKVKLQQRRDDIVEYAREFKRIIDEKGVLSESLNGSEDLKLPVELMQCFSCNENKSRSGTN</sequence>
<keyword evidence="2" id="KW-1185">Reference proteome</keyword>
<name>A0A7G8PWW4_9FLAO</name>
<reference evidence="1 2" key="1">
    <citation type="submission" date="2020-04" db="EMBL/GenBank/DDBJ databases">
        <title>Genome sequence of Altibacter aquimarinus strain ALE3EI.</title>
        <authorList>
            <person name="Oh H.-M."/>
            <person name="Jang D."/>
        </authorList>
    </citation>
    <scope>NUCLEOTIDE SEQUENCE [LARGE SCALE GENOMIC DNA]</scope>
    <source>
        <strain evidence="1 2">ALE3EI</strain>
    </source>
</reference>
<evidence type="ECO:0000313" key="1">
    <source>
        <dbReference type="EMBL" id="QNJ98830.1"/>
    </source>
</evidence>
<evidence type="ECO:0000313" key="2">
    <source>
        <dbReference type="Proteomes" id="UP000515514"/>
    </source>
</evidence>
<dbReference type="Proteomes" id="UP000515514">
    <property type="component" value="Chromosome"/>
</dbReference>
<dbReference type="KEGG" id="alti:ALE3EI_2288"/>
<protein>
    <submittedName>
        <fullName evidence="1">Membrane protein</fullName>
    </submittedName>
</protein>
<organism evidence="1 2">
    <name type="scientific">Constantimarinum furrinae</name>
    <dbReference type="NCBI Taxonomy" id="2562285"/>
    <lineage>
        <taxon>Bacteria</taxon>
        <taxon>Pseudomonadati</taxon>
        <taxon>Bacteroidota</taxon>
        <taxon>Flavobacteriia</taxon>
        <taxon>Flavobacteriales</taxon>
        <taxon>Flavobacteriaceae</taxon>
        <taxon>Altibacter/Constantimarinum group</taxon>
        <taxon>Constantimarinum</taxon>
    </lineage>
</organism>
<proteinExistence type="predicted"/>
<accession>A0A7G8PWW4</accession>
<gene>
    <name evidence="1" type="ORF">ALE3EI_2288</name>
</gene>